<evidence type="ECO:0000256" key="1">
    <source>
        <dbReference type="ARBA" id="ARBA00004123"/>
    </source>
</evidence>
<organism evidence="6 7">
    <name type="scientific">Argiope bruennichi</name>
    <name type="common">Wasp spider</name>
    <name type="synonym">Aranea bruennichi</name>
    <dbReference type="NCBI Taxonomy" id="94029"/>
    <lineage>
        <taxon>Eukaryota</taxon>
        <taxon>Metazoa</taxon>
        <taxon>Ecdysozoa</taxon>
        <taxon>Arthropoda</taxon>
        <taxon>Chelicerata</taxon>
        <taxon>Arachnida</taxon>
        <taxon>Araneae</taxon>
        <taxon>Araneomorphae</taxon>
        <taxon>Entelegynae</taxon>
        <taxon>Araneoidea</taxon>
        <taxon>Araneidae</taxon>
        <taxon>Argiope</taxon>
    </lineage>
</organism>
<protein>
    <submittedName>
        <fullName evidence="6">EKC/KEOPS complex subunit TPRKB like protein</fullName>
    </submittedName>
</protein>
<evidence type="ECO:0000256" key="3">
    <source>
        <dbReference type="ARBA" id="ARBA00022694"/>
    </source>
</evidence>
<dbReference type="GO" id="GO:0000408">
    <property type="term" value="C:EKC/KEOPS complex"/>
    <property type="evidence" value="ECO:0007669"/>
    <property type="project" value="TreeGrafter"/>
</dbReference>
<dbReference type="Proteomes" id="UP000807504">
    <property type="component" value="Unassembled WGS sequence"/>
</dbReference>
<reference evidence="6" key="2">
    <citation type="submission" date="2020-06" db="EMBL/GenBank/DDBJ databases">
        <authorList>
            <person name="Sheffer M."/>
        </authorList>
    </citation>
    <scope>NUCLEOTIDE SEQUENCE</scope>
</reference>
<keyword evidence="7" id="KW-1185">Reference proteome</keyword>
<evidence type="ECO:0000313" key="7">
    <source>
        <dbReference type="Proteomes" id="UP000807504"/>
    </source>
</evidence>
<evidence type="ECO:0000313" key="6">
    <source>
        <dbReference type="EMBL" id="KAF8778291.1"/>
    </source>
</evidence>
<dbReference type="PANTHER" id="PTHR15840:SF10">
    <property type="entry name" value="EKC_KEOPS COMPLEX SUBUNIT TPRKB"/>
    <property type="match status" value="1"/>
</dbReference>
<comment type="caution">
    <text evidence="6">The sequence shown here is derived from an EMBL/GenBank/DDBJ whole genome shotgun (WGS) entry which is preliminary data.</text>
</comment>
<gene>
    <name evidence="6" type="ORF">HNY73_015026</name>
</gene>
<dbReference type="AlphaFoldDB" id="A0A8T0ESD0"/>
<proteinExistence type="inferred from homology"/>
<comment type="subcellular location">
    <subcellularLocation>
        <location evidence="1">Nucleus</location>
    </subcellularLocation>
</comment>
<dbReference type="GO" id="GO:0005829">
    <property type="term" value="C:cytosol"/>
    <property type="evidence" value="ECO:0007669"/>
    <property type="project" value="TreeGrafter"/>
</dbReference>
<dbReference type="GO" id="GO:0005634">
    <property type="term" value="C:nucleus"/>
    <property type="evidence" value="ECO:0007669"/>
    <property type="project" value="UniProtKB-SubCell"/>
</dbReference>
<dbReference type="EMBL" id="JABXBU010002072">
    <property type="protein sequence ID" value="KAF8778291.1"/>
    <property type="molecule type" value="Genomic_DNA"/>
</dbReference>
<dbReference type="NCBIfam" id="NF011465">
    <property type="entry name" value="PRK14886.1-1"/>
    <property type="match status" value="1"/>
</dbReference>
<evidence type="ECO:0000256" key="5">
    <source>
        <dbReference type="RuleBase" id="RU004398"/>
    </source>
</evidence>
<evidence type="ECO:0000256" key="2">
    <source>
        <dbReference type="ARBA" id="ARBA00005546"/>
    </source>
</evidence>
<evidence type="ECO:0000256" key="4">
    <source>
        <dbReference type="ARBA" id="ARBA00023242"/>
    </source>
</evidence>
<reference evidence="6" key="1">
    <citation type="journal article" date="2020" name="bioRxiv">
        <title>Chromosome-level reference genome of the European wasp spider Argiope bruennichi: a resource for studies on range expansion and evolutionary adaptation.</title>
        <authorList>
            <person name="Sheffer M.M."/>
            <person name="Hoppe A."/>
            <person name="Krehenwinkel H."/>
            <person name="Uhl G."/>
            <person name="Kuss A.W."/>
            <person name="Jensen L."/>
            <person name="Jensen C."/>
            <person name="Gillespie R.G."/>
            <person name="Hoff K.J."/>
            <person name="Prost S."/>
        </authorList>
    </citation>
    <scope>NUCLEOTIDE SEQUENCE</scope>
</reference>
<dbReference type="GO" id="GO:0002949">
    <property type="term" value="P:tRNA threonylcarbamoyladenosine modification"/>
    <property type="evidence" value="ECO:0007669"/>
    <property type="project" value="TreeGrafter"/>
</dbReference>
<dbReference type="PANTHER" id="PTHR15840">
    <property type="entry name" value="CGI-121 FAMILY MEMBER"/>
    <property type="match status" value="1"/>
</dbReference>
<keyword evidence="3" id="KW-0819">tRNA processing</keyword>
<dbReference type="InterPro" id="IPR036504">
    <property type="entry name" value="CGI121/TPRKB_sf"/>
</dbReference>
<keyword evidence="4 5" id="KW-0539">Nucleus</keyword>
<dbReference type="InterPro" id="IPR013926">
    <property type="entry name" value="CGI121/TPRKB"/>
</dbReference>
<dbReference type="SUPFAM" id="SSF143870">
    <property type="entry name" value="PF0523-like"/>
    <property type="match status" value="1"/>
</dbReference>
<comment type="similarity">
    <text evidence="2 5">Belongs to the CGI121/TPRKB family.</text>
</comment>
<dbReference type="Pfam" id="PF08617">
    <property type="entry name" value="CGI-121"/>
    <property type="match status" value="1"/>
</dbReference>
<dbReference type="Gene3D" id="3.30.2380.10">
    <property type="entry name" value="CGI121/TPRKB"/>
    <property type="match status" value="1"/>
</dbReference>
<name>A0A8T0ESD0_ARGBR</name>
<sequence>METEADVSFFLYEKIQNMKEIKQLLMKGELKAAVVNPELVYSTDVLLFASHKSLYSLKFSHLKTKTIFTELLYNLSPTRSIRDSLTMFGAQDDGTTAIFVIFGKEDSELADSLRNCIKGCLAKMDNIMALRNISKIKKVYKISDEIEDEEAIFNYLITKIASKEVLL</sequence>
<accession>A0A8T0ESD0</accession>
<dbReference type="OMA" id="IVCRMST"/>